<dbReference type="RefSeq" id="WP_128174094.1">
    <property type="nucleotide sequence ID" value="NZ_CP071409.1"/>
</dbReference>
<feature type="signal peptide" evidence="1">
    <location>
        <begin position="1"/>
        <end position="19"/>
    </location>
</feature>
<dbReference type="EMBL" id="JMEE01000001">
    <property type="protein sequence ID" value="RWR03409.1"/>
    <property type="molecule type" value="Genomic_DNA"/>
</dbReference>
<organism evidence="2 3">
    <name type="scientific">[Pantoea] beijingensis</name>
    <dbReference type="NCBI Taxonomy" id="1324864"/>
    <lineage>
        <taxon>Bacteria</taxon>
        <taxon>Pseudomonadati</taxon>
        <taxon>Pseudomonadota</taxon>
        <taxon>Gammaproteobacteria</taxon>
        <taxon>Enterobacterales</taxon>
        <taxon>Erwiniaceae</taxon>
        <taxon>Erwinia</taxon>
    </lineage>
</organism>
<feature type="chain" id="PRO_5019461404" evidence="1">
    <location>
        <begin position="20"/>
        <end position="198"/>
    </location>
</feature>
<dbReference type="Proteomes" id="UP000288794">
    <property type="component" value="Unassembled WGS sequence"/>
</dbReference>
<reference evidence="2 3" key="1">
    <citation type="submission" date="2014-04" db="EMBL/GenBank/DDBJ databases">
        <title>Draft genome sequence of Pantoea beijingensis strain LMG 27579, an emerging pathogen to Pleurotus eryngii with potential industrial application.</title>
        <authorList>
            <person name="Xu F."/>
            <person name="Liu Y."/>
            <person name="Wang S."/>
            <person name="Yin Y."/>
            <person name="Ma Y."/>
            <person name="Zhao S."/>
            <person name="Rong C."/>
        </authorList>
    </citation>
    <scope>NUCLEOTIDE SEQUENCE [LARGE SCALE GENOMIC DNA]</scope>
    <source>
        <strain evidence="2 3">LMG 27579</strain>
    </source>
</reference>
<comment type="caution">
    <text evidence="2">The sequence shown here is derived from an EMBL/GenBank/DDBJ whole genome shotgun (WGS) entry which is preliminary data.</text>
</comment>
<gene>
    <name evidence="2" type="ORF">ED28_00020</name>
</gene>
<keyword evidence="1" id="KW-0732">Signal</keyword>
<dbReference type="AlphaFoldDB" id="A0A443IH73"/>
<name>A0A443IH73_9GAMM</name>
<accession>A0A443IH73</accession>
<evidence type="ECO:0000313" key="2">
    <source>
        <dbReference type="EMBL" id="RWR03409.1"/>
    </source>
</evidence>
<sequence>MKYLITLALALSLVGIAKAETLPESLLSCDSNFFSTLYKQRASFNKIMPLSIDKARHAWFSNKNNSQETWFIHPAQVGQLTLSGYWQENSDLKDLGKYYFWGLIIDESPDIVIATLSGVNWKKAGDEYFANTMIKQIGDREWQINTGAASGIAPSKGSLEKLLILDEYKGKSRLLCSLQGSVTQADLLPLRPDLADKK</sequence>
<evidence type="ECO:0000256" key="1">
    <source>
        <dbReference type="SAM" id="SignalP"/>
    </source>
</evidence>
<proteinExistence type="predicted"/>
<protein>
    <submittedName>
        <fullName evidence="2">Uncharacterized protein</fullName>
    </submittedName>
</protein>
<keyword evidence="3" id="KW-1185">Reference proteome</keyword>
<evidence type="ECO:0000313" key="3">
    <source>
        <dbReference type="Proteomes" id="UP000288794"/>
    </source>
</evidence>